<feature type="domain" description="Integrase zinc-binding" evidence="4">
    <location>
        <begin position="603"/>
        <end position="660"/>
    </location>
</feature>
<dbReference type="InterPro" id="IPR041588">
    <property type="entry name" value="Integrase_H2C2"/>
</dbReference>
<dbReference type="Gene3D" id="3.10.10.10">
    <property type="entry name" value="HIV Type 1 Reverse Transcriptase, subunit A, domain 1"/>
    <property type="match status" value="1"/>
</dbReference>
<evidence type="ECO:0000259" key="4">
    <source>
        <dbReference type="Pfam" id="PF17921"/>
    </source>
</evidence>
<sequence>MLGINPDIVQHRIPTLPEVKPVKQKLHRMKPEWMLKIKEEVVKQLKAGFIKAVSSQTDWVANVVPVPKKDGNVRICVDFKDFNRACLKDDFPTPHIDMLVDNTVGSALMSFMDGFSGYNQILMIPEDMTKMTFVTEWGIYCYIVMPFGLKNADAMYQRMATALLHDMMHKEMEVYVDDMIVKSATRGEHITNLRKFFERIKKYKLRLNPNKCTFGVTAGKLLGHIVSSRGIKVDPTKIKAIVEMPLPKTEKEIRGFLDCQKAFEAVKEYLSNPPVSAPPKLGRPLNLYLLVIEDALGGMLAQEDEDKQEHTIYYLSNRLKDYETRYMAMEKSCYALVWASVEAQTHLVSTSSVSGCQNGPTKVPLQEARSHRKTIKMAHLTYRVRLDICSQEHHQRKGDCRALRWSPCSTGVHIPLSTKLNFVSTNNVAEYEACIIGLEALLAIDVKEVEIYGDFALVLAQAQRIWKTKEEHLKPYQAYLERVCQKFTKIEYTYVPRSQNQFANALATLASLVQILDNTLVRPIEIKRREVPAHEKEVRVLDDEINDGKPWYYDIRNFVEDRVYPKGADRKVRRALRLLATQYILCSGILYQRSYEGVHLRCVDKEEAEKLIKEVHQGVFGPHMSGRMLTKKIVKLGFYWVTMEVDCIEQVKKCHQCQIHSNMNHLPPKELYNMTSPWPFSKYGVKHHKSSSYRTQTNGAVESANKNVKVILEKTTGRNKKTYGLAPLFINVSNIIRSPTDIFFKLDGVWMIWVYRACLYEVHDPRTPCPGISQAIQEPMSPSVNMA</sequence>
<name>A0A2N9HR94_FAGSY</name>
<protein>
    <submittedName>
        <fullName evidence="5">Uncharacterized protein</fullName>
    </submittedName>
</protein>
<dbReference type="Gene3D" id="3.30.70.270">
    <property type="match status" value="1"/>
</dbReference>
<dbReference type="AlphaFoldDB" id="A0A2N9HR94"/>
<dbReference type="PANTHER" id="PTHR48475">
    <property type="entry name" value="RIBONUCLEASE H"/>
    <property type="match status" value="1"/>
</dbReference>
<dbReference type="SUPFAM" id="SSF53098">
    <property type="entry name" value="Ribonuclease H-like"/>
    <property type="match status" value="1"/>
</dbReference>
<gene>
    <name evidence="5" type="ORF">FSB_LOCUS44499</name>
</gene>
<feature type="domain" description="Reverse transcriptase/retrotransposon-derived protein RNase H-like" evidence="3">
    <location>
        <begin position="258"/>
        <end position="349"/>
    </location>
</feature>
<dbReference type="Pfam" id="PF17921">
    <property type="entry name" value="Integrase_H2C2"/>
    <property type="match status" value="1"/>
</dbReference>
<dbReference type="Pfam" id="PF00078">
    <property type="entry name" value="RVT_1"/>
    <property type="match status" value="1"/>
</dbReference>
<evidence type="ECO:0000313" key="5">
    <source>
        <dbReference type="EMBL" id="SPD16617.1"/>
    </source>
</evidence>
<accession>A0A2N9HR94</accession>
<dbReference type="PANTHER" id="PTHR48475:SF1">
    <property type="entry name" value="RNASE H TYPE-1 DOMAIN-CONTAINING PROTEIN"/>
    <property type="match status" value="1"/>
</dbReference>
<dbReference type="InterPro" id="IPR002156">
    <property type="entry name" value="RNaseH_domain"/>
</dbReference>
<evidence type="ECO:0000259" key="3">
    <source>
        <dbReference type="Pfam" id="PF17919"/>
    </source>
</evidence>
<proteinExistence type="predicted"/>
<dbReference type="Gene3D" id="1.10.340.70">
    <property type="match status" value="1"/>
</dbReference>
<dbReference type="InterPro" id="IPR041577">
    <property type="entry name" value="RT_RNaseH_2"/>
</dbReference>
<dbReference type="GO" id="GO:0004523">
    <property type="term" value="F:RNA-DNA hybrid ribonuclease activity"/>
    <property type="evidence" value="ECO:0007669"/>
    <property type="project" value="InterPro"/>
</dbReference>
<dbReference type="SUPFAM" id="SSF56672">
    <property type="entry name" value="DNA/RNA polymerases"/>
    <property type="match status" value="1"/>
</dbReference>
<dbReference type="Pfam" id="PF17919">
    <property type="entry name" value="RT_RNaseH_2"/>
    <property type="match status" value="1"/>
</dbReference>
<dbReference type="InterPro" id="IPR043502">
    <property type="entry name" value="DNA/RNA_pol_sf"/>
</dbReference>
<feature type="domain" description="RNase H type-1" evidence="2">
    <location>
        <begin position="418"/>
        <end position="509"/>
    </location>
</feature>
<dbReference type="CDD" id="cd09279">
    <property type="entry name" value="RNase_HI_like"/>
    <property type="match status" value="1"/>
</dbReference>
<organism evidence="5">
    <name type="scientific">Fagus sylvatica</name>
    <name type="common">Beechnut</name>
    <dbReference type="NCBI Taxonomy" id="28930"/>
    <lineage>
        <taxon>Eukaryota</taxon>
        <taxon>Viridiplantae</taxon>
        <taxon>Streptophyta</taxon>
        <taxon>Embryophyta</taxon>
        <taxon>Tracheophyta</taxon>
        <taxon>Spermatophyta</taxon>
        <taxon>Magnoliopsida</taxon>
        <taxon>eudicotyledons</taxon>
        <taxon>Gunneridae</taxon>
        <taxon>Pentapetalae</taxon>
        <taxon>rosids</taxon>
        <taxon>fabids</taxon>
        <taxon>Fagales</taxon>
        <taxon>Fagaceae</taxon>
        <taxon>Fagus</taxon>
    </lineage>
</organism>
<feature type="domain" description="Reverse transcriptase" evidence="1">
    <location>
        <begin position="66"/>
        <end position="225"/>
    </location>
</feature>
<reference evidence="5" key="1">
    <citation type="submission" date="2018-02" db="EMBL/GenBank/DDBJ databases">
        <authorList>
            <person name="Cohen D.B."/>
            <person name="Kent A.D."/>
        </authorList>
    </citation>
    <scope>NUCLEOTIDE SEQUENCE</scope>
</reference>
<dbReference type="Pfam" id="PF13456">
    <property type="entry name" value="RVT_3"/>
    <property type="match status" value="1"/>
</dbReference>
<dbReference type="CDD" id="cd01647">
    <property type="entry name" value="RT_LTR"/>
    <property type="match status" value="1"/>
</dbReference>
<dbReference type="Gene3D" id="3.30.420.10">
    <property type="entry name" value="Ribonuclease H-like superfamily/Ribonuclease H"/>
    <property type="match status" value="2"/>
</dbReference>
<dbReference type="EMBL" id="OIVN01004312">
    <property type="protein sequence ID" value="SPD16617.1"/>
    <property type="molecule type" value="Genomic_DNA"/>
</dbReference>
<dbReference type="GO" id="GO:0003676">
    <property type="term" value="F:nucleic acid binding"/>
    <property type="evidence" value="ECO:0007669"/>
    <property type="project" value="InterPro"/>
</dbReference>
<dbReference type="InterPro" id="IPR043128">
    <property type="entry name" value="Rev_trsase/Diguanyl_cyclase"/>
</dbReference>
<dbReference type="InterPro" id="IPR012337">
    <property type="entry name" value="RNaseH-like_sf"/>
</dbReference>
<dbReference type="InterPro" id="IPR000477">
    <property type="entry name" value="RT_dom"/>
</dbReference>
<dbReference type="InterPro" id="IPR036397">
    <property type="entry name" value="RNaseH_sf"/>
</dbReference>
<evidence type="ECO:0000259" key="2">
    <source>
        <dbReference type="Pfam" id="PF13456"/>
    </source>
</evidence>
<evidence type="ECO:0000259" key="1">
    <source>
        <dbReference type="Pfam" id="PF00078"/>
    </source>
</evidence>